<keyword evidence="6" id="KW-1185">Reference proteome</keyword>
<keyword evidence="1 3" id="KW-0479">Metal-binding</keyword>
<gene>
    <name evidence="5" type="ORF">HHI36_011208</name>
</gene>
<keyword evidence="1 3" id="KW-0863">Zinc-finger</keyword>
<evidence type="ECO:0000256" key="2">
    <source>
        <dbReference type="ARBA" id="ARBA00022833"/>
    </source>
</evidence>
<dbReference type="Gene3D" id="3.30.40.10">
    <property type="entry name" value="Zinc/RING finger domain, C3HC4 (zinc finger)"/>
    <property type="match status" value="1"/>
</dbReference>
<reference evidence="5 6" key="1">
    <citation type="journal article" date="2021" name="BMC Biol.">
        <title>Horizontally acquired antibacterial genes associated with adaptive radiation of ladybird beetles.</title>
        <authorList>
            <person name="Li H.S."/>
            <person name="Tang X.F."/>
            <person name="Huang Y.H."/>
            <person name="Xu Z.Y."/>
            <person name="Chen M.L."/>
            <person name="Du X.Y."/>
            <person name="Qiu B.Y."/>
            <person name="Chen P.T."/>
            <person name="Zhang W."/>
            <person name="Slipinski A."/>
            <person name="Escalona H.E."/>
            <person name="Waterhouse R.M."/>
            <person name="Zwick A."/>
            <person name="Pang H."/>
        </authorList>
    </citation>
    <scope>NUCLEOTIDE SEQUENCE [LARGE SCALE GENOMIC DNA]</scope>
    <source>
        <strain evidence="5">SYSU2018</strain>
    </source>
</reference>
<evidence type="ECO:0000313" key="5">
    <source>
        <dbReference type="EMBL" id="KAL3267067.1"/>
    </source>
</evidence>
<dbReference type="InterPro" id="IPR013083">
    <property type="entry name" value="Znf_RING/FYVE/PHD"/>
</dbReference>
<dbReference type="PANTHER" id="PTHR40237">
    <property type="entry name" value="LD44813P"/>
    <property type="match status" value="1"/>
</dbReference>
<keyword evidence="2" id="KW-0862">Zinc</keyword>
<organism evidence="5 6">
    <name type="scientific">Cryptolaemus montrouzieri</name>
    <dbReference type="NCBI Taxonomy" id="559131"/>
    <lineage>
        <taxon>Eukaryota</taxon>
        <taxon>Metazoa</taxon>
        <taxon>Ecdysozoa</taxon>
        <taxon>Arthropoda</taxon>
        <taxon>Hexapoda</taxon>
        <taxon>Insecta</taxon>
        <taxon>Pterygota</taxon>
        <taxon>Neoptera</taxon>
        <taxon>Endopterygota</taxon>
        <taxon>Coleoptera</taxon>
        <taxon>Polyphaga</taxon>
        <taxon>Cucujiformia</taxon>
        <taxon>Coccinelloidea</taxon>
        <taxon>Coccinellidae</taxon>
        <taxon>Scymninae</taxon>
        <taxon>Scymnini</taxon>
        <taxon>Cryptolaemus</taxon>
    </lineage>
</organism>
<proteinExistence type="predicted"/>
<evidence type="ECO:0000313" key="6">
    <source>
        <dbReference type="Proteomes" id="UP001516400"/>
    </source>
</evidence>
<dbReference type="SUPFAM" id="SSF57850">
    <property type="entry name" value="RING/U-box"/>
    <property type="match status" value="1"/>
</dbReference>
<name>A0ABD2ML27_9CUCU</name>
<dbReference type="InterPro" id="IPR001841">
    <property type="entry name" value="Znf_RING"/>
</dbReference>
<evidence type="ECO:0000256" key="3">
    <source>
        <dbReference type="PROSITE-ProRule" id="PRU00175"/>
    </source>
</evidence>
<evidence type="ECO:0000256" key="1">
    <source>
        <dbReference type="ARBA" id="ARBA00022771"/>
    </source>
</evidence>
<dbReference type="InterPro" id="IPR016135">
    <property type="entry name" value="UBQ-conjugating_enzyme/RWD"/>
</dbReference>
<dbReference type="PROSITE" id="PS50089">
    <property type="entry name" value="ZF_RING_2"/>
    <property type="match status" value="1"/>
</dbReference>
<accession>A0ABD2ML27</accession>
<dbReference type="PANTHER" id="PTHR40237:SF1">
    <property type="entry name" value="LD44813P"/>
    <property type="match status" value="1"/>
</dbReference>
<evidence type="ECO:0000259" key="4">
    <source>
        <dbReference type="PROSITE" id="PS50089"/>
    </source>
</evidence>
<dbReference type="AlphaFoldDB" id="A0ABD2ML27"/>
<feature type="domain" description="RING-type" evidence="4">
    <location>
        <begin position="198"/>
        <end position="254"/>
    </location>
</feature>
<dbReference type="SUPFAM" id="SSF54495">
    <property type="entry name" value="UBC-like"/>
    <property type="match status" value="1"/>
</dbReference>
<dbReference type="GO" id="GO:0008270">
    <property type="term" value="F:zinc ion binding"/>
    <property type="evidence" value="ECO:0007669"/>
    <property type="project" value="UniProtKB-KW"/>
</dbReference>
<dbReference type="EMBL" id="JABFTP020000001">
    <property type="protein sequence ID" value="KAL3267067.1"/>
    <property type="molecule type" value="Genomic_DNA"/>
</dbReference>
<sequence>MGFVEDELTEVRNLCENVVEGSKLVSCVRSMVRVEIERTPFKRIIACFQFPESYPKCAILVELKSKTYSPRLLDRLTDICEQEAKKYIDKAQILIILKFLRNFIDENPLACCYEEINELKSCIGGGDQLKLKQKTSCIIVKVMNQKYYLQSIILIPDDYPEKSIDLQEINTNFPPALNKHITAQAKEIARRCFPDEQCQICKKLCLPKDPALLELDENSPNHIERIYCGHLFHLECLVKFMRTPPFGNKKCSVCGQKISHHKWNLSDRLAENRWAHEQARERELEEVTDFFK</sequence>
<comment type="caution">
    <text evidence="5">The sequence shown here is derived from an EMBL/GenBank/DDBJ whole genome shotgun (WGS) entry which is preliminary data.</text>
</comment>
<dbReference type="Proteomes" id="UP001516400">
    <property type="component" value="Unassembled WGS sequence"/>
</dbReference>
<protein>
    <recommendedName>
        <fullName evidence="4">RING-type domain-containing protein</fullName>
    </recommendedName>
</protein>